<feature type="binding site" evidence="3">
    <location>
        <position position="379"/>
    </location>
    <ligand>
        <name>Mn(2+)</name>
        <dbReference type="ChEBI" id="CHEBI:29035"/>
    </ligand>
</feature>
<gene>
    <name evidence="5" type="ORF">CLV40_12528</name>
</gene>
<reference evidence="5 6" key="1">
    <citation type="submission" date="2018-02" db="EMBL/GenBank/DDBJ databases">
        <title>Genomic Encyclopedia of Archaeal and Bacterial Type Strains, Phase II (KMG-II): from individual species to whole genera.</title>
        <authorList>
            <person name="Goeker M."/>
        </authorList>
    </citation>
    <scope>NUCLEOTIDE SEQUENCE [LARGE SCALE GENOMIC DNA]</scope>
    <source>
        <strain evidence="5 6">YU 961-1</strain>
    </source>
</reference>
<name>A0A2S6GEN6_9PSEU</name>
<evidence type="ECO:0000256" key="1">
    <source>
        <dbReference type="ARBA" id="ARBA00008911"/>
    </source>
</evidence>
<dbReference type="SUPFAM" id="SSF51569">
    <property type="entry name" value="Aldolase"/>
    <property type="match status" value="1"/>
</dbReference>
<accession>A0A2S6GEN6</accession>
<dbReference type="OrthoDB" id="9766852at2"/>
<feature type="binding site" evidence="3">
    <location>
        <begin position="252"/>
        <end position="253"/>
    </location>
    <ligand>
        <name>phosphoenolpyruvate</name>
        <dbReference type="ChEBI" id="CHEBI:58702"/>
    </ligand>
</feature>
<evidence type="ECO:0000313" key="6">
    <source>
        <dbReference type="Proteomes" id="UP000239203"/>
    </source>
</evidence>
<evidence type="ECO:0000256" key="3">
    <source>
        <dbReference type="PIRSR" id="PIRSR602480-1"/>
    </source>
</evidence>
<feature type="binding site" evidence="3">
    <location>
        <position position="102"/>
    </location>
    <ligand>
        <name>Mn(2+)</name>
        <dbReference type="ChEBI" id="CHEBI:29035"/>
    </ligand>
</feature>
<dbReference type="Proteomes" id="UP000239203">
    <property type="component" value="Unassembled WGS sequence"/>
</dbReference>
<sequence length="426" mass="45524">MIHHDSPARGGAAVRESLCCCEPPDAAFPVRRDTAVTALLTAVSARPAAQQPPWPHQFEVDDVEAELAELPGLTTEAEVDDLAGAMTLVARGDALVLQGGDCAERLHEAVPDLVRRKVDYLQGLAAMMRAASGLPSVAVGRLAGQYGKPRSSPYEPSPTDPGLRMVAYCGDAVNAPEPEPPQRVPNPRRLRAAYDSAQAVLREVRRASRGKPPAERVHVAHELLLLPYERPLVRAGAQGPFTTSTHFGWIGERTRALPGAHVALAAGLRNPIGVKIGPTATPDDVVALTRALNPEGLPGKLCLITRYGAGEVDRLLPGVAKAVARHGTPVVWLCDPMHGNGLKIAGTKTRLVEDILTEVATFVKVLSGLRLRPSGLHLELTPDPVTECVSPQDAEPSFPDYRSTCDPRLNPEQSVAVIAHFLDRLS</sequence>
<evidence type="ECO:0000256" key="2">
    <source>
        <dbReference type="ARBA" id="ARBA00022679"/>
    </source>
</evidence>
<dbReference type="GO" id="GO:0009073">
    <property type="term" value="P:aromatic amino acid family biosynthetic process"/>
    <property type="evidence" value="ECO:0007669"/>
    <property type="project" value="UniProtKB-KW"/>
</dbReference>
<dbReference type="Gene3D" id="3.20.20.70">
    <property type="entry name" value="Aldolase class I"/>
    <property type="match status" value="1"/>
</dbReference>
<comment type="caution">
    <text evidence="5">The sequence shown here is derived from an EMBL/GenBank/DDBJ whole genome shotgun (WGS) entry which is preliminary data.</text>
</comment>
<keyword evidence="3" id="KW-0104">Cadmium</keyword>
<dbReference type="InterPro" id="IPR002480">
    <property type="entry name" value="DAHP_synth_2"/>
</dbReference>
<organism evidence="5 6">
    <name type="scientific">Actinokineospora auranticolor</name>
    <dbReference type="NCBI Taxonomy" id="155976"/>
    <lineage>
        <taxon>Bacteria</taxon>
        <taxon>Bacillati</taxon>
        <taxon>Actinomycetota</taxon>
        <taxon>Actinomycetes</taxon>
        <taxon>Pseudonocardiales</taxon>
        <taxon>Pseudonocardiaceae</taxon>
        <taxon>Actinokineospora</taxon>
    </lineage>
</organism>
<keyword evidence="3" id="KW-0464">Manganese</keyword>
<feature type="binding site" evidence="3">
    <location>
        <position position="141"/>
    </location>
    <ligand>
        <name>phosphoenolpyruvate</name>
        <dbReference type="ChEBI" id="CHEBI:58702"/>
    </ligand>
</feature>
<dbReference type="GO" id="GO:0008652">
    <property type="term" value="P:amino acid biosynthetic process"/>
    <property type="evidence" value="ECO:0007669"/>
    <property type="project" value="UniProtKB-KW"/>
</dbReference>
<evidence type="ECO:0000313" key="5">
    <source>
        <dbReference type="EMBL" id="PPK63693.1"/>
    </source>
</evidence>
<feature type="binding site" evidence="3">
    <location>
        <position position="306"/>
    </location>
    <ligand>
        <name>phosphoenolpyruvate</name>
        <dbReference type="ChEBI" id="CHEBI:58702"/>
    </ligand>
</feature>
<keyword evidence="4" id="KW-0057">Aromatic amino acid biosynthesis</keyword>
<dbReference type="EC" id="2.5.1.54" evidence="4"/>
<dbReference type="EMBL" id="PTIX01000025">
    <property type="protein sequence ID" value="PPK63693.1"/>
    <property type="molecule type" value="Genomic_DNA"/>
</dbReference>
<dbReference type="PANTHER" id="PTHR21337">
    <property type="entry name" value="PHOSPHO-2-DEHYDRO-3-DEOXYHEPTONATE ALDOLASE 1, 2"/>
    <property type="match status" value="1"/>
</dbReference>
<keyword evidence="3" id="KW-0170">Cobalt</keyword>
<dbReference type="GO" id="GO:0009423">
    <property type="term" value="P:chorismate biosynthetic process"/>
    <property type="evidence" value="ECO:0007669"/>
    <property type="project" value="UniProtKB-UniPathway"/>
</dbReference>
<feature type="binding site" evidence="3">
    <location>
        <position position="406"/>
    </location>
    <ligand>
        <name>Mn(2+)</name>
        <dbReference type="ChEBI" id="CHEBI:29035"/>
    </ligand>
</feature>
<keyword evidence="2 4" id="KW-0808">Transferase</keyword>
<dbReference type="Pfam" id="PF01474">
    <property type="entry name" value="DAHP_synth_2"/>
    <property type="match status" value="2"/>
</dbReference>
<comment type="cofactor">
    <cofactor evidence="3">
        <name>Mn(2+)</name>
        <dbReference type="ChEBI" id="CHEBI:29035"/>
    </cofactor>
    <cofactor evidence="3">
        <name>Co(2+)</name>
        <dbReference type="ChEBI" id="CHEBI:48828"/>
    </cofactor>
    <cofactor evidence="3">
        <name>Cd(2+)</name>
        <dbReference type="ChEBI" id="CHEBI:48775"/>
    </cofactor>
    <text evidence="3">Binds 1 divalent cation per subunit. The enzyme is active with manganese, cobalt or cadmium ions.</text>
</comment>
<dbReference type="RefSeq" id="WP_104482501.1">
    <property type="nucleotide sequence ID" value="NZ_CP154825.1"/>
</dbReference>
<dbReference type="PANTHER" id="PTHR21337:SF0">
    <property type="entry name" value="PHOSPHO-2-DEHYDRO-3-DEOXYHEPTONATE ALDOLASE"/>
    <property type="match status" value="1"/>
</dbReference>
<dbReference type="AlphaFoldDB" id="A0A2S6GEN6"/>
<keyword evidence="6" id="KW-1185">Reference proteome</keyword>
<keyword evidence="4" id="KW-0028">Amino-acid biosynthesis</keyword>
<protein>
    <recommendedName>
        <fullName evidence="4">Phospho-2-dehydro-3-deoxyheptonate aldolase</fullName>
        <ecNumber evidence="4">2.5.1.54</ecNumber>
    </recommendedName>
</protein>
<feature type="binding site" evidence="3">
    <location>
        <position position="275"/>
    </location>
    <ligand>
        <name>phosphoenolpyruvate</name>
        <dbReference type="ChEBI" id="CHEBI:58702"/>
    </ligand>
</feature>
<comment type="similarity">
    <text evidence="1 4">Belongs to the class-II DAHP synthase family.</text>
</comment>
<evidence type="ECO:0000256" key="4">
    <source>
        <dbReference type="RuleBase" id="RU363071"/>
    </source>
</evidence>
<comment type="pathway">
    <text evidence="4">Metabolic intermediate biosynthesis; chorismate biosynthesis; chorismate from D-erythrose 4-phosphate and phosphoenolpyruvate: step 1/7.</text>
</comment>
<feature type="binding site" evidence="3">
    <location>
        <position position="338"/>
    </location>
    <ligand>
        <name>Mn(2+)</name>
        <dbReference type="ChEBI" id="CHEBI:29035"/>
    </ligand>
</feature>
<dbReference type="InterPro" id="IPR013785">
    <property type="entry name" value="Aldolase_TIM"/>
</dbReference>
<proteinExistence type="inferred from homology"/>
<comment type="catalytic activity">
    <reaction evidence="4">
        <text>D-erythrose 4-phosphate + phosphoenolpyruvate + H2O = 7-phospho-2-dehydro-3-deoxy-D-arabino-heptonate + phosphate</text>
        <dbReference type="Rhea" id="RHEA:14717"/>
        <dbReference type="ChEBI" id="CHEBI:15377"/>
        <dbReference type="ChEBI" id="CHEBI:16897"/>
        <dbReference type="ChEBI" id="CHEBI:43474"/>
        <dbReference type="ChEBI" id="CHEBI:58394"/>
        <dbReference type="ChEBI" id="CHEBI:58702"/>
        <dbReference type="EC" id="2.5.1.54"/>
    </reaction>
</comment>
<dbReference type="UniPathway" id="UPA00053">
    <property type="reaction ID" value="UER00084"/>
</dbReference>
<dbReference type="GO" id="GO:0003849">
    <property type="term" value="F:3-deoxy-7-phosphoheptulonate synthase activity"/>
    <property type="evidence" value="ECO:0007669"/>
    <property type="project" value="UniProtKB-EC"/>
</dbReference>